<dbReference type="EMBL" id="DVOR01000252">
    <property type="protein sequence ID" value="HIV10054.1"/>
    <property type="molecule type" value="Genomic_DNA"/>
</dbReference>
<keyword evidence="1" id="KW-0808">Transferase</keyword>
<evidence type="ECO:0000313" key="4">
    <source>
        <dbReference type="Proteomes" id="UP000886845"/>
    </source>
</evidence>
<keyword evidence="3" id="KW-0067">ATP-binding</keyword>
<dbReference type="InterPro" id="IPR036890">
    <property type="entry name" value="HATPase_C_sf"/>
</dbReference>
<dbReference type="Pfam" id="PF13581">
    <property type="entry name" value="HATPase_c_2"/>
    <property type="match status" value="1"/>
</dbReference>
<dbReference type="GO" id="GO:0004674">
    <property type="term" value="F:protein serine/threonine kinase activity"/>
    <property type="evidence" value="ECO:0007669"/>
    <property type="project" value="UniProtKB-KW"/>
</dbReference>
<keyword evidence="1" id="KW-0723">Serine/threonine-protein kinase</keyword>
<dbReference type="GO" id="GO:0005524">
    <property type="term" value="F:ATP binding"/>
    <property type="evidence" value="ECO:0007669"/>
    <property type="project" value="UniProtKB-KW"/>
</dbReference>
<reference evidence="3" key="2">
    <citation type="journal article" date="2021" name="PeerJ">
        <title>Extensive microbial diversity within the chicken gut microbiome revealed by metagenomics and culture.</title>
        <authorList>
            <person name="Gilroy R."/>
            <person name="Ravi A."/>
            <person name="Getino M."/>
            <person name="Pursley I."/>
            <person name="Horton D.L."/>
            <person name="Alikhan N.F."/>
            <person name="Baker D."/>
            <person name="Gharbi K."/>
            <person name="Hall N."/>
            <person name="Watson M."/>
            <person name="Adriaenssens E.M."/>
            <person name="Foster-Nyarko E."/>
            <person name="Jarju S."/>
            <person name="Secka A."/>
            <person name="Antonio M."/>
            <person name="Oren A."/>
            <person name="Chaudhuri R.R."/>
            <person name="La Ragione R."/>
            <person name="Hildebrand F."/>
            <person name="Pallen M.J."/>
        </authorList>
    </citation>
    <scope>NUCLEOTIDE SEQUENCE</scope>
    <source>
        <strain evidence="3">35461</strain>
    </source>
</reference>
<evidence type="ECO:0000256" key="1">
    <source>
        <dbReference type="ARBA" id="ARBA00022527"/>
    </source>
</evidence>
<keyword evidence="3" id="KW-0547">Nucleotide-binding</keyword>
<keyword evidence="1" id="KW-0418">Kinase</keyword>
<dbReference type="InterPro" id="IPR003594">
    <property type="entry name" value="HATPase_dom"/>
</dbReference>
<sequence>MDAPETATLTVPARREAFAALSAWLEARLAPLDPPPKARRQLLVAADEILTNVASYAYPPDAPGELQVTLRHAAGTLSLTFADRGLPYDPLSAPPPDLTIPLAERAPGGLGLFIVRKTMDAVAYRRDGDRNLLTLTKRLAP</sequence>
<feature type="domain" description="Histidine kinase/HSP90-like ATPase" evidence="2">
    <location>
        <begin position="11"/>
        <end position="137"/>
    </location>
</feature>
<dbReference type="AlphaFoldDB" id="A0A9D1NNN9"/>
<dbReference type="SUPFAM" id="SSF55874">
    <property type="entry name" value="ATPase domain of HSP90 chaperone/DNA topoisomerase II/histidine kinase"/>
    <property type="match status" value="1"/>
</dbReference>
<dbReference type="InterPro" id="IPR050267">
    <property type="entry name" value="Anti-sigma-factor_SerPK"/>
</dbReference>
<gene>
    <name evidence="3" type="ORF">IAC79_08080</name>
</gene>
<comment type="caution">
    <text evidence="3">The sequence shown here is derived from an EMBL/GenBank/DDBJ whole genome shotgun (WGS) entry which is preliminary data.</text>
</comment>
<evidence type="ECO:0000259" key="2">
    <source>
        <dbReference type="Pfam" id="PF13581"/>
    </source>
</evidence>
<protein>
    <submittedName>
        <fullName evidence="3">ATP-binding protein</fullName>
    </submittedName>
</protein>
<dbReference type="Gene3D" id="3.30.565.10">
    <property type="entry name" value="Histidine kinase-like ATPase, C-terminal domain"/>
    <property type="match status" value="1"/>
</dbReference>
<reference evidence="3" key="1">
    <citation type="submission" date="2020-10" db="EMBL/GenBank/DDBJ databases">
        <authorList>
            <person name="Gilroy R."/>
        </authorList>
    </citation>
    <scope>NUCLEOTIDE SEQUENCE</scope>
    <source>
        <strain evidence="3">35461</strain>
    </source>
</reference>
<organism evidence="3 4">
    <name type="scientific">Candidatus Spyradenecus faecavium</name>
    <dbReference type="NCBI Taxonomy" id="2840947"/>
    <lineage>
        <taxon>Bacteria</taxon>
        <taxon>Pseudomonadati</taxon>
        <taxon>Lentisphaerota</taxon>
        <taxon>Lentisphaeria</taxon>
        <taxon>Lentisphaerales</taxon>
        <taxon>Lentisphaeraceae</taxon>
        <taxon>Lentisphaeraceae incertae sedis</taxon>
        <taxon>Candidatus Spyradenecus</taxon>
    </lineage>
</organism>
<name>A0A9D1NNN9_9BACT</name>
<dbReference type="CDD" id="cd16936">
    <property type="entry name" value="HATPase_RsbW-like"/>
    <property type="match status" value="1"/>
</dbReference>
<dbReference type="Proteomes" id="UP000886845">
    <property type="component" value="Unassembled WGS sequence"/>
</dbReference>
<evidence type="ECO:0000313" key="3">
    <source>
        <dbReference type="EMBL" id="HIV10054.1"/>
    </source>
</evidence>
<proteinExistence type="predicted"/>
<dbReference type="PANTHER" id="PTHR35526">
    <property type="entry name" value="ANTI-SIGMA-F FACTOR RSBW-RELATED"/>
    <property type="match status" value="1"/>
</dbReference>
<accession>A0A9D1NNN9</accession>